<protein>
    <recommendedName>
        <fullName evidence="3">Reverse transcriptase domain-containing protein</fullName>
    </recommendedName>
</protein>
<sequence>MQKATHLGRAEEELRAFSLDIAKVPSGLLFHFHFLAIYVDDLLALFPRSCAHLMSCLCIFWASALELPLSWCKLQLADSLRWIGWEISLGGAKVAKLPCDKPERLLAELQPLCLRRAKLKRAELQKLIGHLCWLSAGLEWLKPWLRGPFHMVTKPHLHFKSLDEGQLLEAKRLLALGVSPGDPPRLAVEVQAIALHDLWEEMVQEFNGKHSESTCVFFDEVAALERLRLSFGPAVFDRSMWDFSMFHPTAWGHEQLAIEAATFANQHRDWKKDTFVAQAHKADEPTSRRFSFSTWNTWKVKADGAKKMTVHIRNVKGDVAFEVLCDPSWTTSRFREKALEKAPSGFADSGCVCVFAMKGKFLAESQTETLEQMGTFAAIWSQLAGMKHAST</sequence>
<evidence type="ECO:0000313" key="2">
    <source>
        <dbReference type="Proteomes" id="UP001642464"/>
    </source>
</evidence>
<dbReference type="Proteomes" id="UP001642464">
    <property type="component" value="Unassembled WGS sequence"/>
</dbReference>
<dbReference type="EMBL" id="CAXAMM010043528">
    <property type="protein sequence ID" value="CAK9110422.1"/>
    <property type="molecule type" value="Genomic_DNA"/>
</dbReference>
<dbReference type="InterPro" id="IPR043502">
    <property type="entry name" value="DNA/RNA_pol_sf"/>
</dbReference>
<gene>
    <name evidence="1" type="ORF">SCF082_LOCUS51285</name>
</gene>
<dbReference type="SUPFAM" id="SSF56672">
    <property type="entry name" value="DNA/RNA polymerases"/>
    <property type="match status" value="1"/>
</dbReference>
<reference evidence="1 2" key="1">
    <citation type="submission" date="2024-02" db="EMBL/GenBank/DDBJ databases">
        <authorList>
            <person name="Chen Y."/>
            <person name="Shah S."/>
            <person name="Dougan E. K."/>
            <person name="Thang M."/>
            <person name="Chan C."/>
        </authorList>
    </citation>
    <scope>NUCLEOTIDE SEQUENCE [LARGE SCALE GENOMIC DNA]</scope>
</reference>
<proteinExistence type="predicted"/>
<evidence type="ECO:0008006" key="3">
    <source>
        <dbReference type="Google" id="ProtNLM"/>
    </source>
</evidence>
<organism evidence="1 2">
    <name type="scientific">Durusdinium trenchii</name>
    <dbReference type="NCBI Taxonomy" id="1381693"/>
    <lineage>
        <taxon>Eukaryota</taxon>
        <taxon>Sar</taxon>
        <taxon>Alveolata</taxon>
        <taxon>Dinophyceae</taxon>
        <taxon>Suessiales</taxon>
        <taxon>Symbiodiniaceae</taxon>
        <taxon>Durusdinium</taxon>
    </lineage>
</organism>
<comment type="caution">
    <text evidence="1">The sequence shown here is derived from an EMBL/GenBank/DDBJ whole genome shotgun (WGS) entry which is preliminary data.</text>
</comment>
<keyword evidence="2" id="KW-1185">Reference proteome</keyword>
<name>A0ABP0SDE4_9DINO</name>
<accession>A0ABP0SDE4</accession>
<evidence type="ECO:0000313" key="1">
    <source>
        <dbReference type="EMBL" id="CAK9110422.1"/>
    </source>
</evidence>